<sequence>MAAGEVNGEGIATKDRRHRLPLRWLNCLGVAAGMRILFVDLLCPWWAHLHHTFSCAMANSLKRRFVVEQCPSQSLSVVVLCLICACRSRWARPTWGLSRNSWAMPPCKGSRKVADAPPRRRTKEKKPGSPHSTGDRSHPHLGAGGFLLQKSGGVLHISGHHAPPPQQAHLHTSGHDVQVQLSIQLQCKAVNQSLL</sequence>
<evidence type="ECO:0000313" key="2">
    <source>
        <dbReference type="EMBL" id="PTB72458.1"/>
    </source>
</evidence>
<dbReference type="AlphaFoldDB" id="A0A2T4BT36"/>
<reference evidence="2 3" key="1">
    <citation type="submission" date="2016-07" db="EMBL/GenBank/DDBJ databases">
        <title>Multiple horizontal gene transfer events from other fungi enriched the ability of initially mycotrophic Trichoderma (Ascomycota) to feed on dead plant biomass.</title>
        <authorList>
            <consortium name="DOE Joint Genome Institute"/>
            <person name="Aerts A."/>
            <person name="Atanasova L."/>
            <person name="Chenthamara K."/>
            <person name="Zhang J."/>
            <person name="Grujic M."/>
            <person name="Henrissat B."/>
            <person name="Kuo A."/>
            <person name="Salamov A."/>
            <person name="Lipzen A."/>
            <person name="Labutti K."/>
            <person name="Barry K."/>
            <person name="Miao Y."/>
            <person name="Rahimi M.J."/>
            <person name="Shen Q."/>
            <person name="Grigoriev I.V."/>
            <person name="Kubicek C.P."/>
            <person name="Druzhinina I.S."/>
        </authorList>
    </citation>
    <scope>NUCLEOTIDE SEQUENCE [LARGE SCALE GENOMIC DNA]</scope>
    <source>
        <strain evidence="2 3">ATCC 18648</strain>
    </source>
</reference>
<protein>
    <submittedName>
        <fullName evidence="2">Uncharacterized protein</fullName>
    </submittedName>
</protein>
<organism evidence="2 3">
    <name type="scientific">Trichoderma longibrachiatum ATCC 18648</name>
    <dbReference type="NCBI Taxonomy" id="983965"/>
    <lineage>
        <taxon>Eukaryota</taxon>
        <taxon>Fungi</taxon>
        <taxon>Dikarya</taxon>
        <taxon>Ascomycota</taxon>
        <taxon>Pezizomycotina</taxon>
        <taxon>Sordariomycetes</taxon>
        <taxon>Hypocreomycetidae</taxon>
        <taxon>Hypocreales</taxon>
        <taxon>Hypocreaceae</taxon>
        <taxon>Trichoderma</taxon>
    </lineage>
</organism>
<dbReference type="EMBL" id="KZ679141">
    <property type="protein sequence ID" value="PTB72458.1"/>
    <property type="molecule type" value="Genomic_DNA"/>
</dbReference>
<dbReference type="Proteomes" id="UP000240760">
    <property type="component" value="Unassembled WGS sequence"/>
</dbReference>
<name>A0A2T4BT36_TRILO</name>
<evidence type="ECO:0000256" key="1">
    <source>
        <dbReference type="SAM" id="MobiDB-lite"/>
    </source>
</evidence>
<gene>
    <name evidence="2" type="ORF">M440DRAFT_1089509</name>
</gene>
<evidence type="ECO:0000313" key="3">
    <source>
        <dbReference type="Proteomes" id="UP000240760"/>
    </source>
</evidence>
<keyword evidence="3" id="KW-1185">Reference proteome</keyword>
<proteinExistence type="predicted"/>
<accession>A0A2T4BT36</accession>
<feature type="region of interest" description="Disordered" evidence="1">
    <location>
        <begin position="107"/>
        <end position="142"/>
    </location>
</feature>